<dbReference type="GO" id="GO:0005886">
    <property type="term" value="C:plasma membrane"/>
    <property type="evidence" value="ECO:0007669"/>
    <property type="project" value="TreeGrafter"/>
</dbReference>
<evidence type="ECO:0000259" key="2">
    <source>
        <dbReference type="Pfam" id="PF03435"/>
    </source>
</evidence>
<evidence type="ECO:0000313" key="3">
    <source>
        <dbReference type="EMBL" id="KYF55184.1"/>
    </source>
</evidence>
<dbReference type="Gene3D" id="3.40.50.720">
    <property type="entry name" value="NAD(P)-binding Rossmann-like Domain"/>
    <property type="match status" value="1"/>
</dbReference>
<dbReference type="InterPro" id="IPR051276">
    <property type="entry name" value="Saccharopine_DH-like_oxidrdct"/>
</dbReference>
<evidence type="ECO:0000313" key="4">
    <source>
        <dbReference type="Proteomes" id="UP000075420"/>
    </source>
</evidence>
<accession>A0A150PHQ3</accession>
<dbReference type="Pfam" id="PF03435">
    <property type="entry name" value="Sacchrp_dh_NADP"/>
    <property type="match status" value="1"/>
</dbReference>
<dbReference type="AlphaFoldDB" id="A0A150PHQ3"/>
<proteinExistence type="predicted"/>
<evidence type="ECO:0000256" key="1">
    <source>
        <dbReference type="SAM" id="MobiDB-lite"/>
    </source>
</evidence>
<comment type="caution">
    <text evidence="3">The sequence shown here is derived from an EMBL/GenBank/DDBJ whole genome shotgun (WGS) entry which is preliminary data.</text>
</comment>
<dbReference type="InterPro" id="IPR005097">
    <property type="entry name" value="Sacchrp_dh_NADP-bd"/>
</dbReference>
<reference evidence="3 4" key="1">
    <citation type="submission" date="2014-02" db="EMBL/GenBank/DDBJ databases">
        <title>The small core and large imbalanced accessory genome model reveals a collaborative survival strategy of Sorangium cellulosum strains in nature.</title>
        <authorList>
            <person name="Han K."/>
            <person name="Peng R."/>
            <person name="Blom J."/>
            <person name="Li Y.-Z."/>
        </authorList>
    </citation>
    <scope>NUCLEOTIDE SEQUENCE [LARGE SCALE GENOMIC DNA]</scope>
    <source>
        <strain evidence="3 4">So0157-25</strain>
    </source>
</reference>
<dbReference type="SUPFAM" id="SSF51735">
    <property type="entry name" value="NAD(P)-binding Rossmann-fold domains"/>
    <property type="match status" value="1"/>
</dbReference>
<feature type="region of interest" description="Disordered" evidence="1">
    <location>
        <begin position="208"/>
        <end position="239"/>
    </location>
</feature>
<dbReference type="GO" id="GO:0009247">
    <property type="term" value="P:glycolipid biosynthetic process"/>
    <property type="evidence" value="ECO:0007669"/>
    <property type="project" value="TreeGrafter"/>
</dbReference>
<feature type="compositionally biased region" description="Low complexity" evidence="1">
    <location>
        <begin position="216"/>
        <end position="225"/>
    </location>
</feature>
<gene>
    <name evidence="3" type="ORF">BE08_04380</name>
</gene>
<dbReference type="PANTHER" id="PTHR12286">
    <property type="entry name" value="SACCHAROPINE DEHYDROGENASE-LIKE OXIDOREDUCTASE"/>
    <property type="match status" value="1"/>
</dbReference>
<protein>
    <submittedName>
        <fullName evidence="3">Saccharopine dehydrogenase</fullName>
    </submittedName>
</protein>
<dbReference type="PANTHER" id="PTHR12286:SF5">
    <property type="entry name" value="SACCHAROPINE DEHYDROGENASE-LIKE OXIDOREDUCTASE"/>
    <property type="match status" value="1"/>
</dbReference>
<name>A0A150PHQ3_SORCE</name>
<dbReference type="Proteomes" id="UP000075420">
    <property type="component" value="Unassembled WGS sequence"/>
</dbReference>
<sequence>MSSSDRTYDVIVFGATGYTGRLVAEYLATKGKDTAAGEAAARPIRWAIAGRNAGRLAEVKAAMEAIDPACSAVGVVEATSEDAASLERMASQARVVITTVGPYATRGEPLVEACIRAGTDYADLTGEPEFVGRLIERHHEAARARGVRIVNCCGFDSIPHDLGVLFTVTKLPAGEPITVEGVVRAHASFSGGTWQSLIEIVAQTRRKRRDEGKGARNGARNGAANDARKDAATAQEHGARQVRGLKARIRYEKALRAWVCPMPSIDPQIVLRSARELDVYGPDFQYGHYVQVKSGLQLVIGIAGFGAVVALAKAGPTRELLRKVRSPGEGPSPEERARSWFQVTFEGKSASRRVVTRVSGGDPGYSETAKMVAESALCMAFDGARLPARAGVLTPAVAMGERLIERLQAAGLRFELLEG</sequence>
<feature type="domain" description="Saccharopine dehydrogenase NADP binding" evidence="2">
    <location>
        <begin position="10"/>
        <end position="149"/>
    </location>
</feature>
<dbReference type="InterPro" id="IPR036291">
    <property type="entry name" value="NAD(P)-bd_dom_sf"/>
</dbReference>
<dbReference type="EMBL" id="JELY01001607">
    <property type="protein sequence ID" value="KYF55184.1"/>
    <property type="molecule type" value="Genomic_DNA"/>
</dbReference>
<organism evidence="3 4">
    <name type="scientific">Sorangium cellulosum</name>
    <name type="common">Polyangium cellulosum</name>
    <dbReference type="NCBI Taxonomy" id="56"/>
    <lineage>
        <taxon>Bacteria</taxon>
        <taxon>Pseudomonadati</taxon>
        <taxon>Myxococcota</taxon>
        <taxon>Polyangia</taxon>
        <taxon>Polyangiales</taxon>
        <taxon>Polyangiaceae</taxon>
        <taxon>Sorangium</taxon>
    </lineage>
</organism>